<dbReference type="AlphaFoldDB" id="A0A8X7ZP39"/>
<comment type="caution">
    <text evidence="9">The sequence shown here is derived from an EMBL/GenBank/DDBJ whole genome shotgun (WGS) entry which is preliminary data.</text>
</comment>
<dbReference type="PROSITE" id="PS50942">
    <property type="entry name" value="ENTH"/>
    <property type="match status" value="1"/>
</dbReference>
<evidence type="ECO:0000259" key="8">
    <source>
        <dbReference type="PROSITE" id="PS50942"/>
    </source>
</evidence>
<keyword evidence="4" id="KW-0472">Membrane</keyword>
<dbReference type="InterPro" id="IPR048050">
    <property type="entry name" value="ANTH_N_plant"/>
</dbReference>
<dbReference type="GO" id="GO:0005546">
    <property type="term" value="F:phosphatidylinositol-4,5-bisphosphate binding"/>
    <property type="evidence" value="ECO:0007669"/>
    <property type="project" value="TreeGrafter"/>
</dbReference>
<dbReference type="FunFam" id="1.25.40.90:FF:000005">
    <property type="entry name" value="Clathrin assembly protein AP180"/>
    <property type="match status" value="1"/>
</dbReference>
<keyword evidence="3" id="KW-0254">Endocytosis</keyword>
<dbReference type="Pfam" id="PF07651">
    <property type="entry name" value="ANTH"/>
    <property type="match status" value="1"/>
</dbReference>
<dbReference type="PANTHER" id="PTHR22951">
    <property type="entry name" value="CLATHRIN ASSEMBLY PROTEIN"/>
    <property type="match status" value="1"/>
</dbReference>
<accession>A0A8X7ZP39</accession>
<reference evidence="9" key="1">
    <citation type="journal article" date="2020" name="bioRxiv">
        <title>Hybrid origin of Populus tomentosa Carr. identified through genome sequencing and phylogenomic analysis.</title>
        <authorList>
            <person name="An X."/>
            <person name="Gao K."/>
            <person name="Chen Z."/>
            <person name="Li J."/>
            <person name="Yang X."/>
            <person name="Yang X."/>
            <person name="Zhou J."/>
            <person name="Guo T."/>
            <person name="Zhao T."/>
            <person name="Huang S."/>
            <person name="Miao D."/>
            <person name="Khan W.U."/>
            <person name="Rao P."/>
            <person name="Ye M."/>
            <person name="Lei B."/>
            <person name="Liao W."/>
            <person name="Wang J."/>
            <person name="Ji L."/>
            <person name="Li Y."/>
            <person name="Guo B."/>
            <person name="Mustafa N.S."/>
            <person name="Li S."/>
            <person name="Yun Q."/>
            <person name="Keller S.R."/>
            <person name="Mao J."/>
            <person name="Zhang R."/>
            <person name="Strauss S.H."/>
        </authorList>
    </citation>
    <scope>NUCLEOTIDE SEQUENCE</scope>
    <source>
        <strain evidence="9">GM15</strain>
        <tissue evidence="9">Leaf</tissue>
    </source>
</reference>
<evidence type="ECO:0000256" key="4">
    <source>
        <dbReference type="ARBA" id="ARBA00023136"/>
    </source>
</evidence>
<evidence type="ECO:0000256" key="7">
    <source>
        <dbReference type="SAM" id="MobiDB-lite"/>
    </source>
</evidence>
<dbReference type="GO" id="GO:0005905">
    <property type="term" value="C:clathrin-coated pit"/>
    <property type="evidence" value="ECO:0007669"/>
    <property type="project" value="UniProtKB-SubCell"/>
</dbReference>
<name>A0A8X7ZP39_POPTO</name>
<dbReference type="PANTHER" id="PTHR22951:SF32">
    <property type="entry name" value="OS06G0175500 PROTEIN"/>
    <property type="match status" value="1"/>
</dbReference>
<protein>
    <recommendedName>
        <fullName evidence="8">ENTH domain-containing protein</fullName>
    </recommendedName>
</protein>
<organism evidence="9 10">
    <name type="scientific">Populus tomentosa</name>
    <name type="common">Chinese white poplar</name>
    <dbReference type="NCBI Taxonomy" id="118781"/>
    <lineage>
        <taxon>Eukaryota</taxon>
        <taxon>Viridiplantae</taxon>
        <taxon>Streptophyta</taxon>
        <taxon>Embryophyta</taxon>
        <taxon>Tracheophyta</taxon>
        <taxon>Spermatophyta</taxon>
        <taxon>Magnoliopsida</taxon>
        <taxon>eudicotyledons</taxon>
        <taxon>Gunneridae</taxon>
        <taxon>Pentapetalae</taxon>
        <taxon>rosids</taxon>
        <taxon>fabids</taxon>
        <taxon>Malpighiales</taxon>
        <taxon>Salicaceae</taxon>
        <taxon>Saliceae</taxon>
        <taxon>Populus</taxon>
    </lineage>
</organism>
<dbReference type="CDD" id="cd03564">
    <property type="entry name" value="ANTH_N"/>
    <property type="match status" value="1"/>
</dbReference>
<feature type="region of interest" description="Disordered" evidence="7">
    <location>
        <begin position="540"/>
        <end position="568"/>
    </location>
</feature>
<dbReference type="EMBL" id="JAAWWB010000011">
    <property type="protein sequence ID" value="KAG6771392.1"/>
    <property type="molecule type" value="Genomic_DNA"/>
</dbReference>
<dbReference type="Proteomes" id="UP000886885">
    <property type="component" value="Chromosome 6A"/>
</dbReference>
<proteinExistence type="predicted"/>
<dbReference type="GO" id="GO:0072583">
    <property type="term" value="P:clathrin-dependent endocytosis"/>
    <property type="evidence" value="ECO:0007669"/>
    <property type="project" value="InterPro"/>
</dbReference>
<evidence type="ECO:0000256" key="5">
    <source>
        <dbReference type="ARBA" id="ARBA00023176"/>
    </source>
</evidence>
<dbReference type="GO" id="GO:0032050">
    <property type="term" value="F:clathrin heavy chain binding"/>
    <property type="evidence" value="ECO:0007669"/>
    <property type="project" value="TreeGrafter"/>
</dbReference>
<dbReference type="GO" id="GO:0048268">
    <property type="term" value="P:clathrin coat assembly"/>
    <property type="evidence" value="ECO:0007669"/>
    <property type="project" value="InterPro"/>
</dbReference>
<dbReference type="GO" id="GO:0005545">
    <property type="term" value="F:1-phosphatidylinositol binding"/>
    <property type="evidence" value="ECO:0007669"/>
    <property type="project" value="TreeGrafter"/>
</dbReference>
<evidence type="ECO:0000256" key="6">
    <source>
        <dbReference type="ARBA" id="ARBA00023329"/>
    </source>
</evidence>
<evidence type="ECO:0000313" key="10">
    <source>
        <dbReference type="Proteomes" id="UP000886885"/>
    </source>
</evidence>
<dbReference type="FunFam" id="1.20.58.150:FF:000006">
    <property type="entry name" value="putative clathrin assembly protein At5g35200"/>
    <property type="match status" value="1"/>
</dbReference>
<dbReference type="InterPro" id="IPR011417">
    <property type="entry name" value="ANTH_dom"/>
</dbReference>
<dbReference type="GO" id="GO:0000149">
    <property type="term" value="F:SNARE binding"/>
    <property type="evidence" value="ECO:0007669"/>
    <property type="project" value="TreeGrafter"/>
</dbReference>
<sequence>MSGGTQKSLRKALGALKDTTTVSLAKVNSDYKELDVSIVKATNHYERPAKERHIRAIFAAVSATRPRADVAYCIHALARRLSRTHNWAVALKTLIVIHRALREVDPTFHEEIINYGKTRSHMLNMAHFKDDSSPNAWDYSAWVRAYALFLEERLECFRVLKYDVEMDRPRTKDLDTAEILEQLPALQQLLFRALGCQPQGAAVNNFVIQLALQLVSSESIRVYQAITDGTANLVDKFFEMTRLDALKALEIYRRACQQAERLSEFYEICKSMDIGRGERFIKIEQPPSSFLQTMEEYVRDAPRMSIARKDQVQKFCLIDNGVDFSKGRPLLLPAHHGHKVFVDNKIAAPMEILAIEYKKEPGVEEERPPSPPPPEPVKVEEPVAQPPDLLGLGDTVPVASELDEKNALALAIVPVAEQQSTAIPSHANGTTGWELALVTAPSSNESAAAASKLAGGLDKLTLDSLYDDAIRRSNQPVSYNPWEPAPMANPMMQTAVHDPFFASNMVAAPHSVQMAQMASQQQAFMLQQQQQQQQKQMMMMMGQQQQPSNPFDNPYGSSVHPYGSGRPPVQAYNPYSGLI</sequence>
<feature type="domain" description="ENTH" evidence="8">
    <location>
        <begin position="26"/>
        <end position="164"/>
    </location>
</feature>
<evidence type="ECO:0000313" key="9">
    <source>
        <dbReference type="EMBL" id="KAG6771392.1"/>
    </source>
</evidence>
<dbReference type="GO" id="GO:0030136">
    <property type="term" value="C:clathrin-coated vesicle"/>
    <property type="evidence" value="ECO:0007669"/>
    <property type="project" value="UniProtKB-SubCell"/>
</dbReference>
<keyword evidence="10" id="KW-1185">Reference proteome</keyword>
<keyword evidence="5" id="KW-0168">Coated pit</keyword>
<feature type="region of interest" description="Disordered" evidence="7">
    <location>
        <begin position="360"/>
        <end position="380"/>
    </location>
</feature>
<dbReference type="GO" id="GO:0006900">
    <property type="term" value="P:vesicle budding from membrane"/>
    <property type="evidence" value="ECO:0007669"/>
    <property type="project" value="TreeGrafter"/>
</dbReference>
<evidence type="ECO:0000256" key="3">
    <source>
        <dbReference type="ARBA" id="ARBA00022583"/>
    </source>
</evidence>
<dbReference type="InterPro" id="IPR013809">
    <property type="entry name" value="ENTH"/>
</dbReference>
<dbReference type="InterPro" id="IPR045192">
    <property type="entry name" value="AP180-like"/>
</dbReference>
<evidence type="ECO:0000256" key="2">
    <source>
        <dbReference type="ARBA" id="ARBA00004600"/>
    </source>
</evidence>
<evidence type="ECO:0000256" key="1">
    <source>
        <dbReference type="ARBA" id="ARBA00004132"/>
    </source>
</evidence>
<dbReference type="OrthoDB" id="44015at2759"/>
<keyword evidence="6" id="KW-0968">Cytoplasmic vesicle</keyword>
<gene>
    <name evidence="9" type="ORF">POTOM_022747</name>
</gene>
<dbReference type="SMART" id="SM00273">
    <property type="entry name" value="ENTH"/>
    <property type="match status" value="1"/>
</dbReference>
<comment type="subcellular location">
    <subcellularLocation>
        <location evidence="1">Cytoplasmic vesicle</location>
        <location evidence="1">Clathrin-coated vesicle</location>
    </subcellularLocation>
    <subcellularLocation>
        <location evidence="2">Membrane</location>
        <location evidence="2">Clathrin-coated pit</location>
    </subcellularLocation>
</comment>